<feature type="transmembrane region" description="Helical" evidence="1">
    <location>
        <begin position="86"/>
        <end position="106"/>
    </location>
</feature>
<dbReference type="Gene3D" id="1.20.1070.10">
    <property type="entry name" value="Rhodopsin 7-helix transmembrane proteins"/>
    <property type="match status" value="1"/>
</dbReference>
<evidence type="ECO:0000313" key="3">
    <source>
        <dbReference type="WBParaSite" id="L893_g11748.t1"/>
    </source>
</evidence>
<feature type="transmembrane region" description="Helical" evidence="1">
    <location>
        <begin position="224"/>
        <end position="245"/>
    </location>
</feature>
<evidence type="ECO:0000256" key="1">
    <source>
        <dbReference type="SAM" id="Phobius"/>
    </source>
</evidence>
<keyword evidence="1" id="KW-0472">Membrane</keyword>
<keyword evidence="1" id="KW-0812">Transmembrane</keyword>
<dbReference type="SUPFAM" id="SSF81321">
    <property type="entry name" value="Family A G protein-coupled receptor-like"/>
    <property type="match status" value="1"/>
</dbReference>
<dbReference type="Proteomes" id="UP000095287">
    <property type="component" value="Unplaced"/>
</dbReference>
<dbReference type="WBParaSite" id="L893_g11748.t1">
    <property type="protein sequence ID" value="L893_g11748.t1"/>
    <property type="gene ID" value="L893_g11748"/>
</dbReference>
<dbReference type="PANTHER" id="PTHR23021">
    <property type="entry name" value="SERPENTINE RECEPTOR, CLASS T"/>
    <property type="match status" value="1"/>
</dbReference>
<protein>
    <submittedName>
        <fullName evidence="3">G protein-coupled receptor</fullName>
    </submittedName>
</protein>
<proteinExistence type="predicted"/>
<reference evidence="3" key="1">
    <citation type="submission" date="2016-11" db="UniProtKB">
        <authorList>
            <consortium name="WormBaseParasite"/>
        </authorList>
    </citation>
    <scope>IDENTIFICATION</scope>
</reference>
<organism evidence="2 3">
    <name type="scientific">Steinernema glaseri</name>
    <dbReference type="NCBI Taxonomy" id="37863"/>
    <lineage>
        <taxon>Eukaryota</taxon>
        <taxon>Metazoa</taxon>
        <taxon>Ecdysozoa</taxon>
        <taxon>Nematoda</taxon>
        <taxon>Chromadorea</taxon>
        <taxon>Rhabditida</taxon>
        <taxon>Tylenchina</taxon>
        <taxon>Panagrolaimomorpha</taxon>
        <taxon>Strongyloidoidea</taxon>
        <taxon>Steinernematidae</taxon>
        <taxon>Steinernema</taxon>
    </lineage>
</organism>
<sequence length="306" mass="34880">MDATGSSYSLHLGVGVGAIALVFVFLPIYARILWIFATNKAYRSLECYQLMIQIGIAQCLTGPSWFFTGLAHIIQVDHYKLAEWTYKLTGVMVRAEALLSVLLAVNRLRIICDWRCTSILKQKFQQSITYFTCGMIWLWCFIPMAMFVAGKAEFIVDPKEFLPRYDYTKPYSKLLQDIGSNQLIVTSLLTLVLYIVLVTNLVHRQCSAGITSQFKQEKAILAHAIARFLFEFSAAVLYNLGKYFLPVGDYVTVFVLFTYPLNNMIVPPVLYLTLYKSVREEFFVRKRADATVFTLSQNGRASRSLL</sequence>
<feature type="transmembrane region" description="Helical" evidence="1">
    <location>
        <begin position="12"/>
        <end position="36"/>
    </location>
</feature>
<feature type="transmembrane region" description="Helical" evidence="1">
    <location>
        <begin position="127"/>
        <end position="149"/>
    </location>
</feature>
<accession>A0A1I7Y1D7</accession>
<feature type="transmembrane region" description="Helical" evidence="1">
    <location>
        <begin position="183"/>
        <end position="203"/>
    </location>
</feature>
<keyword evidence="2" id="KW-1185">Reference proteome</keyword>
<feature type="transmembrane region" description="Helical" evidence="1">
    <location>
        <begin position="251"/>
        <end position="275"/>
    </location>
</feature>
<keyword evidence="1" id="KW-1133">Transmembrane helix</keyword>
<dbReference type="AlphaFoldDB" id="A0A1I7Y1D7"/>
<dbReference type="Pfam" id="PF10321">
    <property type="entry name" value="7TM_GPCR_Srt"/>
    <property type="match status" value="1"/>
</dbReference>
<feature type="transmembrane region" description="Helical" evidence="1">
    <location>
        <begin position="48"/>
        <end position="74"/>
    </location>
</feature>
<dbReference type="InterPro" id="IPR019425">
    <property type="entry name" value="7TM_GPCR_serpentine_rcpt_Srt"/>
</dbReference>
<name>A0A1I7Y1D7_9BILA</name>
<evidence type="ECO:0000313" key="2">
    <source>
        <dbReference type="Proteomes" id="UP000095287"/>
    </source>
</evidence>